<dbReference type="HOGENOM" id="CLU_140900_2_0_12"/>
<dbReference type="Pfam" id="PF14384">
    <property type="entry name" value="BrnA_antitoxin"/>
    <property type="match status" value="1"/>
</dbReference>
<keyword evidence="2" id="KW-1185">Reference proteome</keyword>
<accession>S3KJ98</accession>
<evidence type="ECO:0008006" key="3">
    <source>
        <dbReference type="Google" id="ProtNLM"/>
    </source>
</evidence>
<dbReference type="STRING" id="1125699.HMPREF9194_00303"/>
<dbReference type="Proteomes" id="UP000014541">
    <property type="component" value="Unassembled WGS sequence"/>
</dbReference>
<protein>
    <recommendedName>
        <fullName evidence="3">Toxin-antitoxin system, antitoxin component, ribbon-helix-helix domain protein</fullName>
    </recommendedName>
</protein>
<dbReference type="eggNOG" id="COG3514">
    <property type="taxonomic scope" value="Bacteria"/>
</dbReference>
<gene>
    <name evidence="1" type="ORF">HMPREF9194_00303</name>
</gene>
<evidence type="ECO:0000313" key="1">
    <source>
        <dbReference type="EMBL" id="EPF32307.1"/>
    </source>
</evidence>
<dbReference type="PATRIC" id="fig|1125699.3.peg.306"/>
<organism evidence="1 2">
    <name type="scientific">Treponema maltophilum ATCC 51939</name>
    <dbReference type="NCBI Taxonomy" id="1125699"/>
    <lineage>
        <taxon>Bacteria</taxon>
        <taxon>Pseudomonadati</taxon>
        <taxon>Spirochaetota</taxon>
        <taxon>Spirochaetia</taxon>
        <taxon>Spirochaetales</taxon>
        <taxon>Treponemataceae</taxon>
        <taxon>Treponema</taxon>
    </lineage>
</organism>
<reference evidence="1 2" key="1">
    <citation type="submission" date="2013-04" db="EMBL/GenBank/DDBJ databases">
        <title>The Genome Sequence of Treponema maltophilum ATCC 51939.</title>
        <authorList>
            <consortium name="The Broad Institute Genomics Platform"/>
            <person name="Earl A."/>
            <person name="Ward D."/>
            <person name="Feldgarden M."/>
            <person name="Gevers D."/>
            <person name="Leonetti C."/>
            <person name="Blanton J.M."/>
            <person name="Dewhirst F.E."/>
            <person name="Izard J."/>
            <person name="Walker B."/>
            <person name="Young S."/>
            <person name="Zeng Q."/>
            <person name="Gargeya S."/>
            <person name="Fitzgerald M."/>
            <person name="Haas B."/>
            <person name="Abouelleil A."/>
            <person name="Allen A.W."/>
            <person name="Alvarado L."/>
            <person name="Arachchi H.M."/>
            <person name="Berlin A.M."/>
            <person name="Chapman S.B."/>
            <person name="Gainer-Dewar J."/>
            <person name="Goldberg J."/>
            <person name="Griggs A."/>
            <person name="Gujja S."/>
            <person name="Hansen M."/>
            <person name="Howarth C."/>
            <person name="Imamovic A."/>
            <person name="Ireland A."/>
            <person name="Larimer J."/>
            <person name="McCowan C."/>
            <person name="Murphy C."/>
            <person name="Pearson M."/>
            <person name="Poon T.W."/>
            <person name="Priest M."/>
            <person name="Roberts A."/>
            <person name="Saif S."/>
            <person name="Shea T."/>
            <person name="Sisk P."/>
            <person name="Sykes S."/>
            <person name="Wortman J."/>
            <person name="Nusbaum C."/>
            <person name="Birren B."/>
        </authorList>
    </citation>
    <scope>NUCLEOTIDE SEQUENCE [LARGE SCALE GENOMIC DNA]</scope>
    <source>
        <strain evidence="1 2">ATCC 51939</strain>
    </source>
</reference>
<comment type="caution">
    <text evidence="1">The sequence shown here is derived from an EMBL/GenBank/DDBJ whole genome shotgun (WGS) entry which is preliminary data.</text>
</comment>
<dbReference type="InterPro" id="IPR025528">
    <property type="entry name" value="BrnA_antitoxin"/>
</dbReference>
<dbReference type="EMBL" id="ATFF01000002">
    <property type="protein sequence ID" value="EPF32307.1"/>
    <property type="molecule type" value="Genomic_DNA"/>
</dbReference>
<sequence length="94" mass="10874">MIKSMTVTEAKYNLTKERIEQLKALNDEPVGTSDIPELTEVDFMQMYRPVKQPLSIRLDADVILWLKSYGKGYQSRINAILREAMNTEQNMHAL</sequence>
<evidence type="ECO:0000313" key="2">
    <source>
        <dbReference type="Proteomes" id="UP000014541"/>
    </source>
</evidence>
<proteinExistence type="predicted"/>
<dbReference type="AlphaFoldDB" id="S3KJ98"/>
<name>S3KJ98_TREMA</name>